<dbReference type="Pfam" id="PF07992">
    <property type="entry name" value="Pyr_redox_2"/>
    <property type="match status" value="1"/>
</dbReference>
<keyword evidence="2" id="KW-0560">Oxidoreductase</keyword>
<dbReference type="GO" id="GO:0016491">
    <property type="term" value="F:oxidoreductase activity"/>
    <property type="evidence" value="ECO:0007669"/>
    <property type="project" value="UniProtKB-KW"/>
</dbReference>
<evidence type="ECO:0000259" key="1">
    <source>
        <dbReference type="Pfam" id="PF07992"/>
    </source>
</evidence>
<gene>
    <name evidence="2" type="ORF">ACFFJ2_13070</name>
</gene>
<reference evidence="2 3" key="1">
    <citation type="submission" date="2024-09" db="EMBL/GenBank/DDBJ databases">
        <authorList>
            <person name="Sun Q."/>
            <person name="Mori K."/>
        </authorList>
    </citation>
    <scope>NUCLEOTIDE SEQUENCE [LARGE SCALE GENOMIC DNA]</scope>
    <source>
        <strain evidence="2 3">CCM 8543</strain>
    </source>
</reference>
<evidence type="ECO:0000313" key="2">
    <source>
        <dbReference type="EMBL" id="MFC0209331.1"/>
    </source>
</evidence>
<proteinExistence type="predicted"/>
<dbReference type="InterPro" id="IPR023753">
    <property type="entry name" value="FAD/NAD-binding_dom"/>
</dbReference>
<dbReference type="InterPro" id="IPR052541">
    <property type="entry name" value="SQRD"/>
</dbReference>
<organism evidence="2 3">
    <name type="scientific">Chelativorans intermedius</name>
    <dbReference type="NCBI Taxonomy" id="515947"/>
    <lineage>
        <taxon>Bacteria</taxon>
        <taxon>Pseudomonadati</taxon>
        <taxon>Pseudomonadota</taxon>
        <taxon>Alphaproteobacteria</taxon>
        <taxon>Hyphomicrobiales</taxon>
        <taxon>Phyllobacteriaceae</taxon>
        <taxon>Chelativorans</taxon>
    </lineage>
</organism>
<dbReference type="Proteomes" id="UP001589755">
    <property type="component" value="Unassembled WGS sequence"/>
</dbReference>
<dbReference type="SUPFAM" id="SSF51905">
    <property type="entry name" value="FAD/NAD(P)-binding domain"/>
    <property type="match status" value="2"/>
</dbReference>
<sequence>MSHIVILGAGLGGVIMAYEMKDRLRSSDTLTVVNLGSTYSFVPSNPWVAVGWRKPEEITVELEPVFRQRGIGLRPEGARRVHPAENRIELQDGSFLDYDYLIVATGPDLAFDEVPGLGPQGHTCSICNVEHAAGTKQAFDALLKAPGPIVVGAVQGASCFGPAYEFAFILDTALRRARKRDRVPITFVTPEPYIGHLGLDGVGDTKGLLESAMRDRHIKWITNAKVTSVEPGRMFVEEVDDNGATRATHELPFAFSMMLPAFRGVPAVHGIEGLANPRGFITIDRHQRNAAFPNIFAVGVCVAIPPVGKTALPVGVPKTGFMIESMVTATAENIASLMRGEEPRAVASWNAVCLADFGDDGMAFVAQPQIPPRNVSWSSQGRWVHAAKIGFEKYFLRKVRQGTAETFYEKLALHMLGIEKLKEIELEPGE</sequence>
<feature type="domain" description="FAD/NAD(P)-binding" evidence="1">
    <location>
        <begin position="3"/>
        <end position="305"/>
    </location>
</feature>
<accession>A0ABV6D9J8</accession>
<comment type="caution">
    <text evidence="2">The sequence shown here is derived from an EMBL/GenBank/DDBJ whole genome shotgun (WGS) entry which is preliminary data.</text>
</comment>
<evidence type="ECO:0000313" key="3">
    <source>
        <dbReference type="Proteomes" id="UP001589755"/>
    </source>
</evidence>
<keyword evidence="3" id="KW-1185">Reference proteome</keyword>
<name>A0ABV6D9J8_9HYPH</name>
<dbReference type="EC" id="1.6.5.-" evidence="2"/>
<dbReference type="RefSeq" id="WP_261520228.1">
    <property type="nucleotide sequence ID" value="NZ_JAODNW010000010.1"/>
</dbReference>
<dbReference type="PANTHER" id="PTHR43755:SF1">
    <property type="entry name" value="FAD-DEPENDENT PYRIDINE NUCLEOTIDE-DISULPHIDE OXIDOREDUCTASE"/>
    <property type="match status" value="1"/>
</dbReference>
<protein>
    <submittedName>
        <fullName evidence="2">NAD(P)/FAD-dependent oxidoreductase</fullName>
        <ecNumber evidence="2">1.6.5.-</ecNumber>
    </submittedName>
</protein>
<dbReference type="Gene3D" id="3.50.50.100">
    <property type="match status" value="1"/>
</dbReference>
<dbReference type="EMBL" id="JBHLXD010000020">
    <property type="protein sequence ID" value="MFC0209331.1"/>
    <property type="molecule type" value="Genomic_DNA"/>
</dbReference>
<dbReference type="InterPro" id="IPR036188">
    <property type="entry name" value="FAD/NAD-bd_sf"/>
</dbReference>
<dbReference type="PANTHER" id="PTHR43755">
    <property type="match status" value="1"/>
</dbReference>